<keyword evidence="1 2" id="KW-0238">DNA-binding</keyword>
<dbReference type="InterPro" id="IPR049149">
    <property type="entry name" value="TetR/AcrR_C"/>
</dbReference>
<dbReference type="OrthoDB" id="9814200at2"/>
<comment type="caution">
    <text evidence="4">The sequence shown here is derived from an EMBL/GenBank/DDBJ whole genome shotgun (WGS) entry which is preliminary data.</text>
</comment>
<dbReference type="EMBL" id="NGJU01000011">
    <property type="protein sequence ID" value="RST95218.1"/>
    <property type="molecule type" value="Genomic_DNA"/>
</dbReference>
<evidence type="ECO:0000313" key="4">
    <source>
        <dbReference type="EMBL" id="RST95218.1"/>
    </source>
</evidence>
<dbReference type="SUPFAM" id="SSF46689">
    <property type="entry name" value="Homeodomain-like"/>
    <property type="match status" value="1"/>
</dbReference>
<evidence type="ECO:0000256" key="2">
    <source>
        <dbReference type="PROSITE-ProRule" id="PRU00335"/>
    </source>
</evidence>
<keyword evidence="5" id="KW-1185">Reference proteome</keyword>
<dbReference type="AlphaFoldDB" id="A0A429ZNG6"/>
<dbReference type="Gene3D" id="1.10.357.10">
    <property type="entry name" value="Tetracycline Repressor, domain 2"/>
    <property type="match status" value="1"/>
</dbReference>
<evidence type="ECO:0000313" key="5">
    <source>
        <dbReference type="Proteomes" id="UP000287239"/>
    </source>
</evidence>
<name>A0A429ZNG6_9ENTE</name>
<dbReference type="Pfam" id="PF21303">
    <property type="entry name" value="TetR_C_39"/>
    <property type="match status" value="1"/>
</dbReference>
<feature type="domain" description="HTH tetR-type" evidence="3">
    <location>
        <begin position="8"/>
        <end position="69"/>
    </location>
</feature>
<organism evidence="4 5">
    <name type="scientific">Vagococcus salmoninarum</name>
    <dbReference type="NCBI Taxonomy" id="2739"/>
    <lineage>
        <taxon>Bacteria</taxon>
        <taxon>Bacillati</taxon>
        <taxon>Bacillota</taxon>
        <taxon>Bacilli</taxon>
        <taxon>Lactobacillales</taxon>
        <taxon>Enterococcaceae</taxon>
        <taxon>Vagococcus</taxon>
    </lineage>
</organism>
<dbReference type="InterPro" id="IPR009057">
    <property type="entry name" value="Homeodomain-like_sf"/>
</dbReference>
<dbReference type="Pfam" id="PF00440">
    <property type="entry name" value="TetR_N"/>
    <property type="match status" value="1"/>
</dbReference>
<dbReference type="InterPro" id="IPR001647">
    <property type="entry name" value="HTH_TetR"/>
</dbReference>
<evidence type="ECO:0000259" key="3">
    <source>
        <dbReference type="PROSITE" id="PS50977"/>
    </source>
</evidence>
<protein>
    <submittedName>
        <fullName evidence="4">TetR family transcriptional regulator</fullName>
    </submittedName>
</protein>
<reference evidence="4 5" key="1">
    <citation type="submission" date="2017-05" db="EMBL/GenBank/DDBJ databases">
        <title>Vagococcus spp. assemblies.</title>
        <authorList>
            <person name="Gulvik C.A."/>
        </authorList>
    </citation>
    <scope>NUCLEOTIDE SEQUENCE [LARGE SCALE GENOMIC DNA]</scope>
    <source>
        <strain evidence="4 5">NCFB 2777</strain>
    </source>
</reference>
<dbReference type="InterPro" id="IPR050624">
    <property type="entry name" value="HTH-type_Tx_Regulator"/>
</dbReference>
<evidence type="ECO:0000256" key="1">
    <source>
        <dbReference type="ARBA" id="ARBA00023125"/>
    </source>
</evidence>
<dbReference type="PANTHER" id="PTHR43479">
    <property type="entry name" value="ACREF/ENVCD OPERON REPRESSOR-RELATED"/>
    <property type="match status" value="1"/>
</dbReference>
<feature type="DNA-binding region" description="H-T-H motif" evidence="2">
    <location>
        <begin position="32"/>
        <end position="51"/>
    </location>
</feature>
<accession>A0A429ZNG6</accession>
<dbReference type="PROSITE" id="PS50977">
    <property type="entry name" value="HTH_TETR_2"/>
    <property type="match status" value="1"/>
</dbReference>
<gene>
    <name evidence="4" type="ORF">CBF35_08515</name>
</gene>
<dbReference type="Proteomes" id="UP000287239">
    <property type="component" value="Unassembled WGS sequence"/>
</dbReference>
<dbReference type="GO" id="GO:0003677">
    <property type="term" value="F:DNA binding"/>
    <property type="evidence" value="ECO:0007669"/>
    <property type="project" value="UniProtKB-UniRule"/>
</dbReference>
<sequence length="218" mass="24403">MKKNHNTTETINQIIAVSTALFVEKGYEKTTIQDIVNGLDGLSRGAIYHHFSSKEAIVDEVIDRMLPNTQYVTELSQEKGLNGLEKIQQLFLEPLFHQKTAAEAASRMTLLDNPKLFLKHMKHITDKIAPEIETYIVEGNQDGSVNVSYPKQMAEIIIFLLSTWFTIDIYPNSAETFADKVAAAKLVLANSGVDVLSDEVLQEVATIIKQSDERHGKK</sequence>
<dbReference type="PANTHER" id="PTHR43479:SF11">
    <property type="entry name" value="ACREF_ENVCD OPERON REPRESSOR-RELATED"/>
    <property type="match status" value="1"/>
</dbReference>
<dbReference type="RefSeq" id="WP_126780095.1">
    <property type="nucleotide sequence ID" value="NZ_NGJU01000011.1"/>
</dbReference>
<proteinExistence type="predicted"/>
<dbReference type="GeneID" id="98568411"/>